<accession>A0A437Q6Q6</accession>
<keyword evidence="6" id="KW-1185">Reference proteome</keyword>
<organism evidence="5 6">
    <name type="scientific">Neptunomonas marina</name>
    <dbReference type="NCBI Taxonomy" id="1815562"/>
    <lineage>
        <taxon>Bacteria</taxon>
        <taxon>Pseudomonadati</taxon>
        <taxon>Pseudomonadota</taxon>
        <taxon>Gammaproteobacteria</taxon>
        <taxon>Oceanospirillales</taxon>
        <taxon>Oceanospirillaceae</taxon>
        <taxon>Neptunomonas</taxon>
    </lineage>
</organism>
<comment type="similarity">
    <text evidence="1">Belongs to the Skp family.</text>
</comment>
<dbReference type="GO" id="GO:0005829">
    <property type="term" value="C:cytosol"/>
    <property type="evidence" value="ECO:0007669"/>
    <property type="project" value="TreeGrafter"/>
</dbReference>
<evidence type="ECO:0000313" key="5">
    <source>
        <dbReference type="EMBL" id="RVU30201.1"/>
    </source>
</evidence>
<evidence type="ECO:0000313" key="6">
    <source>
        <dbReference type="Proteomes" id="UP000282818"/>
    </source>
</evidence>
<dbReference type="SMART" id="SM00935">
    <property type="entry name" value="OmpH"/>
    <property type="match status" value="1"/>
</dbReference>
<dbReference type="RefSeq" id="WP_127694397.1">
    <property type="nucleotide sequence ID" value="NZ_SACQ01000005.1"/>
</dbReference>
<dbReference type="EMBL" id="SACQ01000005">
    <property type="protein sequence ID" value="RVU30201.1"/>
    <property type="molecule type" value="Genomic_DNA"/>
</dbReference>
<comment type="caution">
    <text evidence="5">The sequence shown here is derived from an EMBL/GenBank/DDBJ whole genome shotgun (WGS) entry which is preliminary data.</text>
</comment>
<reference evidence="5 6" key="1">
    <citation type="submission" date="2019-01" db="EMBL/GenBank/DDBJ databases">
        <authorList>
            <person name="Chen W.-M."/>
        </authorList>
    </citation>
    <scope>NUCLEOTIDE SEQUENCE [LARGE SCALE GENOMIC DNA]</scope>
    <source>
        <strain evidence="5 6">HPM-16</strain>
    </source>
</reference>
<feature type="signal peptide" evidence="4">
    <location>
        <begin position="1"/>
        <end position="23"/>
    </location>
</feature>
<dbReference type="Proteomes" id="UP000282818">
    <property type="component" value="Unassembled WGS sequence"/>
</dbReference>
<dbReference type="Gene3D" id="3.30.910.20">
    <property type="entry name" value="Skp domain"/>
    <property type="match status" value="1"/>
</dbReference>
<proteinExistence type="inferred from homology"/>
<dbReference type="InterPro" id="IPR024930">
    <property type="entry name" value="Skp_dom_sf"/>
</dbReference>
<feature type="coiled-coil region" evidence="3">
    <location>
        <begin position="46"/>
        <end position="117"/>
    </location>
</feature>
<sequence>MIKKTLSALALACGVLFATTAMADGKVAVLGVQEALLSTKAAKQYREELKSELKTDQDRILELEMQAKKIRERLQKEGSSMSKDEADRARLQFQKAFEEYQRSSQQIQQKQAQKEQEFLEMMRPKMDAIIRELIDSNEYDIIIAKQATVYARKQHDITKRVVDMLNNR</sequence>
<dbReference type="PANTHER" id="PTHR35089">
    <property type="entry name" value="CHAPERONE PROTEIN SKP"/>
    <property type="match status" value="1"/>
</dbReference>
<gene>
    <name evidence="5" type="ORF">EOE65_11105</name>
</gene>
<dbReference type="SUPFAM" id="SSF111384">
    <property type="entry name" value="OmpH-like"/>
    <property type="match status" value="1"/>
</dbReference>
<dbReference type="GO" id="GO:0051082">
    <property type="term" value="F:unfolded protein binding"/>
    <property type="evidence" value="ECO:0007669"/>
    <property type="project" value="InterPro"/>
</dbReference>
<evidence type="ECO:0000256" key="1">
    <source>
        <dbReference type="ARBA" id="ARBA00009091"/>
    </source>
</evidence>
<dbReference type="InterPro" id="IPR005632">
    <property type="entry name" value="Chaperone_Skp"/>
</dbReference>
<feature type="chain" id="PRO_5019512671" evidence="4">
    <location>
        <begin position="24"/>
        <end position="168"/>
    </location>
</feature>
<dbReference type="GO" id="GO:0050821">
    <property type="term" value="P:protein stabilization"/>
    <property type="evidence" value="ECO:0007669"/>
    <property type="project" value="TreeGrafter"/>
</dbReference>
<name>A0A437Q6Q6_9GAMM</name>
<dbReference type="PANTHER" id="PTHR35089:SF1">
    <property type="entry name" value="CHAPERONE PROTEIN SKP"/>
    <property type="match status" value="1"/>
</dbReference>
<evidence type="ECO:0000256" key="4">
    <source>
        <dbReference type="SAM" id="SignalP"/>
    </source>
</evidence>
<dbReference type="AlphaFoldDB" id="A0A437Q6Q6"/>
<keyword evidence="3" id="KW-0175">Coiled coil</keyword>
<protein>
    <submittedName>
        <fullName evidence="5">OmpH family outer membrane protein</fullName>
    </submittedName>
</protein>
<evidence type="ECO:0000256" key="2">
    <source>
        <dbReference type="ARBA" id="ARBA00022729"/>
    </source>
</evidence>
<dbReference type="Pfam" id="PF03938">
    <property type="entry name" value="OmpH"/>
    <property type="match status" value="1"/>
</dbReference>
<evidence type="ECO:0000256" key="3">
    <source>
        <dbReference type="SAM" id="Coils"/>
    </source>
</evidence>
<keyword evidence="2 4" id="KW-0732">Signal</keyword>